<dbReference type="EMBL" id="CH933807">
    <property type="protein sequence ID" value="KRG03441.1"/>
    <property type="molecule type" value="Genomic_DNA"/>
</dbReference>
<dbReference type="GO" id="GO:0030041">
    <property type="term" value="P:actin filament polymerization"/>
    <property type="evidence" value="ECO:0007669"/>
    <property type="project" value="TreeGrafter"/>
</dbReference>
<dbReference type="eggNOG" id="ENOG502QQPN">
    <property type="taxonomic scope" value="Eukaryota"/>
</dbReference>
<dbReference type="CDD" id="cd15748">
    <property type="entry name" value="FYVE_SPIR"/>
    <property type="match status" value="1"/>
</dbReference>
<feature type="compositionally biased region" description="Low complexity" evidence="1">
    <location>
        <begin position="423"/>
        <end position="434"/>
    </location>
</feature>
<evidence type="ECO:0000256" key="1">
    <source>
        <dbReference type="SAM" id="MobiDB-lite"/>
    </source>
</evidence>
<feature type="compositionally biased region" description="Low complexity" evidence="1">
    <location>
        <begin position="61"/>
        <end position="74"/>
    </location>
</feature>
<feature type="compositionally biased region" description="Low complexity" evidence="1">
    <location>
        <begin position="82"/>
        <end position="93"/>
    </location>
</feature>
<reference evidence="2 3" key="1">
    <citation type="journal article" date="2007" name="Nature">
        <title>Evolution of genes and genomes on the Drosophila phylogeny.</title>
        <authorList>
            <consortium name="Drosophila 12 Genomes Consortium"/>
            <person name="Clark A.G."/>
            <person name="Eisen M.B."/>
            <person name="Smith D.R."/>
            <person name="Bergman C.M."/>
            <person name="Oliver B."/>
            <person name="Markow T.A."/>
            <person name="Kaufman T.C."/>
            <person name="Kellis M."/>
            <person name="Gelbart W."/>
            <person name="Iyer V.N."/>
            <person name="Pollard D.A."/>
            <person name="Sackton T.B."/>
            <person name="Larracuente A.M."/>
            <person name="Singh N.D."/>
            <person name="Abad J.P."/>
            <person name="Abt D.N."/>
            <person name="Adryan B."/>
            <person name="Aguade M."/>
            <person name="Akashi H."/>
            <person name="Anderson W.W."/>
            <person name="Aquadro C.F."/>
            <person name="Ardell D.H."/>
            <person name="Arguello R."/>
            <person name="Artieri C.G."/>
            <person name="Barbash D.A."/>
            <person name="Barker D."/>
            <person name="Barsanti P."/>
            <person name="Batterham P."/>
            <person name="Batzoglou S."/>
            <person name="Begun D."/>
            <person name="Bhutkar A."/>
            <person name="Blanco E."/>
            <person name="Bosak S.A."/>
            <person name="Bradley R.K."/>
            <person name="Brand A.D."/>
            <person name="Brent M.R."/>
            <person name="Brooks A.N."/>
            <person name="Brown R.H."/>
            <person name="Butlin R.K."/>
            <person name="Caggese C."/>
            <person name="Calvi B.R."/>
            <person name="Bernardo de Carvalho A."/>
            <person name="Caspi A."/>
            <person name="Castrezana S."/>
            <person name="Celniker S.E."/>
            <person name="Chang J.L."/>
            <person name="Chapple C."/>
            <person name="Chatterji S."/>
            <person name="Chinwalla A."/>
            <person name="Civetta A."/>
            <person name="Clifton S.W."/>
            <person name="Comeron J.M."/>
            <person name="Costello J.C."/>
            <person name="Coyne J.A."/>
            <person name="Daub J."/>
            <person name="David R.G."/>
            <person name="Delcher A.L."/>
            <person name="Delehaunty K."/>
            <person name="Do C.B."/>
            <person name="Ebling H."/>
            <person name="Edwards K."/>
            <person name="Eickbush T."/>
            <person name="Evans J.D."/>
            <person name="Filipski A."/>
            <person name="Findeiss S."/>
            <person name="Freyhult E."/>
            <person name="Fulton L."/>
            <person name="Fulton R."/>
            <person name="Garcia A.C."/>
            <person name="Gardiner A."/>
            <person name="Garfield D.A."/>
            <person name="Garvin B.E."/>
            <person name="Gibson G."/>
            <person name="Gilbert D."/>
            <person name="Gnerre S."/>
            <person name="Godfrey J."/>
            <person name="Good R."/>
            <person name="Gotea V."/>
            <person name="Gravely B."/>
            <person name="Greenberg A.J."/>
            <person name="Griffiths-Jones S."/>
            <person name="Gross S."/>
            <person name="Guigo R."/>
            <person name="Gustafson E.A."/>
            <person name="Haerty W."/>
            <person name="Hahn M.W."/>
            <person name="Halligan D.L."/>
            <person name="Halpern A.L."/>
            <person name="Halter G.M."/>
            <person name="Han M.V."/>
            <person name="Heger A."/>
            <person name="Hillier L."/>
            <person name="Hinrichs A.S."/>
            <person name="Holmes I."/>
            <person name="Hoskins R.A."/>
            <person name="Hubisz M.J."/>
            <person name="Hultmark D."/>
            <person name="Huntley M.A."/>
            <person name="Jaffe D.B."/>
            <person name="Jagadeeshan S."/>
            <person name="Jeck W.R."/>
            <person name="Johnson J."/>
            <person name="Jones C.D."/>
            <person name="Jordan W.C."/>
            <person name="Karpen G.H."/>
            <person name="Kataoka E."/>
            <person name="Keightley P.D."/>
            <person name="Kheradpour P."/>
            <person name="Kirkness E.F."/>
            <person name="Koerich L.B."/>
            <person name="Kristiansen K."/>
            <person name="Kudrna D."/>
            <person name="Kulathinal R.J."/>
            <person name="Kumar S."/>
            <person name="Kwok R."/>
            <person name="Lander E."/>
            <person name="Langley C.H."/>
            <person name="Lapoint R."/>
            <person name="Lazzaro B.P."/>
            <person name="Lee S.J."/>
            <person name="Levesque L."/>
            <person name="Li R."/>
            <person name="Lin C.F."/>
            <person name="Lin M.F."/>
            <person name="Lindblad-Toh K."/>
            <person name="Llopart A."/>
            <person name="Long M."/>
            <person name="Low L."/>
            <person name="Lozovsky E."/>
            <person name="Lu J."/>
            <person name="Luo M."/>
            <person name="Machado C.A."/>
            <person name="Makalowski W."/>
            <person name="Marzo M."/>
            <person name="Matsuda M."/>
            <person name="Matzkin L."/>
            <person name="McAllister B."/>
            <person name="McBride C.S."/>
            <person name="McKernan B."/>
            <person name="McKernan K."/>
            <person name="Mendez-Lago M."/>
            <person name="Minx P."/>
            <person name="Mollenhauer M.U."/>
            <person name="Montooth K."/>
            <person name="Mount S.M."/>
            <person name="Mu X."/>
            <person name="Myers E."/>
            <person name="Negre B."/>
            <person name="Newfeld S."/>
            <person name="Nielsen R."/>
            <person name="Noor M.A."/>
            <person name="O'Grady P."/>
            <person name="Pachter L."/>
            <person name="Papaceit M."/>
            <person name="Parisi M.J."/>
            <person name="Parisi M."/>
            <person name="Parts L."/>
            <person name="Pedersen J.S."/>
            <person name="Pesole G."/>
            <person name="Phillippy A.M."/>
            <person name="Ponting C.P."/>
            <person name="Pop M."/>
            <person name="Porcelli D."/>
            <person name="Powell J.R."/>
            <person name="Prohaska S."/>
            <person name="Pruitt K."/>
            <person name="Puig M."/>
            <person name="Quesneville H."/>
            <person name="Ram K.R."/>
            <person name="Rand D."/>
            <person name="Rasmussen M.D."/>
            <person name="Reed L.K."/>
            <person name="Reenan R."/>
            <person name="Reily A."/>
            <person name="Remington K.A."/>
            <person name="Rieger T.T."/>
            <person name="Ritchie M.G."/>
            <person name="Robin C."/>
            <person name="Rogers Y.H."/>
            <person name="Rohde C."/>
            <person name="Rozas J."/>
            <person name="Rubenfield M.J."/>
            <person name="Ruiz A."/>
            <person name="Russo S."/>
            <person name="Salzberg S.L."/>
            <person name="Sanchez-Gracia A."/>
            <person name="Saranga D.J."/>
            <person name="Sato H."/>
            <person name="Schaeffer S.W."/>
            <person name="Schatz M.C."/>
            <person name="Schlenke T."/>
            <person name="Schwartz R."/>
            <person name="Segarra C."/>
            <person name="Singh R.S."/>
            <person name="Sirot L."/>
            <person name="Sirota M."/>
            <person name="Sisneros N.B."/>
            <person name="Smith C.D."/>
            <person name="Smith T.F."/>
            <person name="Spieth J."/>
            <person name="Stage D.E."/>
            <person name="Stark A."/>
            <person name="Stephan W."/>
            <person name="Strausberg R.L."/>
            <person name="Strempel S."/>
            <person name="Sturgill D."/>
            <person name="Sutton G."/>
            <person name="Sutton G.G."/>
            <person name="Tao W."/>
            <person name="Teichmann S."/>
            <person name="Tobari Y.N."/>
            <person name="Tomimura Y."/>
            <person name="Tsolas J.M."/>
            <person name="Valente V.L."/>
            <person name="Venter E."/>
            <person name="Venter J.C."/>
            <person name="Vicario S."/>
            <person name="Vieira F.G."/>
            <person name="Vilella A.J."/>
            <person name="Villasante A."/>
            <person name="Walenz B."/>
            <person name="Wang J."/>
            <person name="Wasserman M."/>
            <person name="Watts T."/>
            <person name="Wilson D."/>
            <person name="Wilson R.K."/>
            <person name="Wing R.A."/>
            <person name="Wolfner M.F."/>
            <person name="Wong A."/>
            <person name="Wong G.K."/>
            <person name="Wu C.I."/>
            <person name="Wu G."/>
            <person name="Yamamoto D."/>
            <person name="Yang H.P."/>
            <person name="Yang S.P."/>
            <person name="Yorke J.A."/>
            <person name="Yoshida K."/>
            <person name="Zdobnov E."/>
            <person name="Zhang P."/>
            <person name="Zhang Y."/>
            <person name="Zimin A.V."/>
            <person name="Baldwin J."/>
            <person name="Abdouelleil A."/>
            <person name="Abdulkadir J."/>
            <person name="Abebe A."/>
            <person name="Abera B."/>
            <person name="Abreu J."/>
            <person name="Acer S.C."/>
            <person name="Aftuck L."/>
            <person name="Alexander A."/>
            <person name="An P."/>
            <person name="Anderson E."/>
            <person name="Anderson S."/>
            <person name="Arachi H."/>
            <person name="Azer M."/>
            <person name="Bachantsang P."/>
            <person name="Barry A."/>
            <person name="Bayul T."/>
            <person name="Berlin A."/>
            <person name="Bessette D."/>
            <person name="Bloom T."/>
            <person name="Blye J."/>
            <person name="Boguslavskiy L."/>
            <person name="Bonnet C."/>
            <person name="Boukhgalter B."/>
            <person name="Bourzgui I."/>
            <person name="Brown A."/>
            <person name="Cahill P."/>
            <person name="Channer S."/>
            <person name="Cheshatsang Y."/>
            <person name="Chuda L."/>
            <person name="Citroen M."/>
            <person name="Collymore A."/>
            <person name="Cooke P."/>
            <person name="Costello M."/>
            <person name="D'Aco K."/>
            <person name="Daza R."/>
            <person name="De Haan G."/>
            <person name="DeGray S."/>
            <person name="DeMaso C."/>
            <person name="Dhargay N."/>
            <person name="Dooley K."/>
            <person name="Dooley E."/>
            <person name="Doricent M."/>
            <person name="Dorje P."/>
            <person name="Dorjee K."/>
            <person name="Dupes A."/>
            <person name="Elong R."/>
            <person name="Falk J."/>
            <person name="Farina A."/>
            <person name="Faro S."/>
            <person name="Ferguson D."/>
            <person name="Fisher S."/>
            <person name="Foley C.D."/>
            <person name="Franke A."/>
            <person name="Friedrich D."/>
            <person name="Gadbois L."/>
            <person name="Gearin G."/>
            <person name="Gearin C.R."/>
            <person name="Giannoukos G."/>
            <person name="Goode T."/>
            <person name="Graham J."/>
            <person name="Grandbois E."/>
            <person name="Grewal S."/>
            <person name="Gyaltsen K."/>
            <person name="Hafez N."/>
            <person name="Hagos B."/>
            <person name="Hall J."/>
            <person name="Henson C."/>
            <person name="Hollinger A."/>
            <person name="Honan T."/>
            <person name="Huard M.D."/>
            <person name="Hughes L."/>
            <person name="Hurhula B."/>
            <person name="Husby M.E."/>
            <person name="Kamat A."/>
            <person name="Kanga B."/>
            <person name="Kashin S."/>
            <person name="Khazanovich D."/>
            <person name="Kisner P."/>
            <person name="Lance K."/>
            <person name="Lara M."/>
            <person name="Lee W."/>
            <person name="Lennon N."/>
            <person name="Letendre F."/>
            <person name="LeVine R."/>
            <person name="Lipovsky A."/>
            <person name="Liu X."/>
            <person name="Liu J."/>
            <person name="Liu S."/>
            <person name="Lokyitsang T."/>
            <person name="Lokyitsang Y."/>
            <person name="Lubonja R."/>
            <person name="Lui A."/>
            <person name="MacDonald P."/>
            <person name="Magnisalis V."/>
            <person name="Maru K."/>
            <person name="Matthews C."/>
            <person name="McCusker W."/>
            <person name="McDonough S."/>
            <person name="Mehta T."/>
            <person name="Meldrim J."/>
            <person name="Meneus L."/>
            <person name="Mihai O."/>
            <person name="Mihalev A."/>
            <person name="Mihova T."/>
            <person name="Mittelman R."/>
            <person name="Mlenga V."/>
            <person name="Montmayeur A."/>
            <person name="Mulrain L."/>
            <person name="Navidi A."/>
            <person name="Naylor J."/>
            <person name="Negash T."/>
            <person name="Nguyen T."/>
            <person name="Nguyen N."/>
            <person name="Nicol R."/>
            <person name="Norbu C."/>
            <person name="Norbu N."/>
            <person name="Novod N."/>
            <person name="O'Neill B."/>
            <person name="Osman S."/>
            <person name="Markiewicz E."/>
            <person name="Oyono O.L."/>
            <person name="Patti C."/>
            <person name="Phunkhang P."/>
            <person name="Pierre F."/>
            <person name="Priest M."/>
            <person name="Raghuraman S."/>
            <person name="Rege F."/>
            <person name="Reyes R."/>
            <person name="Rise C."/>
            <person name="Rogov P."/>
            <person name="Ross K."/>
            <person name="Ryan E."/>
            <person name="Settipalli S."/>
            <person name="Shea T."/>
            <person name="Sherpa N."/>
            <person name="Shi L."/>
            <person name="Shih D."/>
            <person name="Sparrow T."/>
            <person name="Spaulding J."/>
            <person name="Stalker J."/>
            <person name="Stange-Thomann N."/>
            <person name="Stavropoulos S."/>
            <person name="Stone C."/>
            <person name="Strader C."/>
            <person name="Tesfaye S."/>
            <person name="Thomson T."/>
            <person name="Thoulutsang Y."/>
            <person name="Thoulutsang D."/>
            <person name="Topham K."/>
            <person name="Topping I."/>
            <person name="Tsamla T."/>
            <person name="Vassiliev H."/>
            <person name="Vo A."/>
            <person name="Wangchuk T."/>
            <person name="Wangdi T."/>
            <person name="Weiand M."/>
            <person name="Wilkinson J."/>
            <person name="Wilson A."/>
            <person name="Yadav S."/>
            <person name="Young G."/>
            <person name="Yu Q."/>
            <person name="Zembek L."/>
            <person name="Zhong D."/>
            <person name="Zimmer A."/>
            <person name="Zwirko Z."/>
            <person name="Jaffe D.B."/>
            <person name="Alvarez P."/>
            <person name="Brockman W."/>
            <person name="Butler J."/>
            <person name="Chin C."/>
            <person name="Gnerre S."/>
            <person name="Grabherr M."/>
            <person name="Kleber M."/>
            <person name="Mauceli E."/>
            <person name="MacCallum I."/>
        </authorList>
    </citation>
    <scope>NUCLEOTIDE SEQUENCE [LARGE SCALE GENOMIC DNA]</scope>
    <source>
        <strain evidence="3">Tucson 15081-1352.22</strain>
    </source>
</reference>
<dbReference type="GO" id="GO:0051639">
    <property type="term" value="P:actin filament network formation"/>
    <property type="evidence" value="ECO:0007669"/>
    <property type="project" value="TreeGrafter"/>
</dbReference>
<dbReference type="GO" id="GO:0036089">
    <property type="term" value="P:cleavage furrow formation"/>
    <property type="evidence" value="ECO:0007669"/>
    <property type="project" value="TreeGrafter"/>
</dbReference>
<sequence>MDAKQQTTPSAKRSTAAAVFKSHHIVRNADVVDVASDASLYCGSETETETVLAAQLPLQLHSQSQAESHSQPQSQPQPTPRAAPRATATNAVNPPTPKPRQAVRTSKVLPNSTNSTLSRSRQRLIKVDFSKLQDDELNFDDSSISSSNASITAASESHRFTQPKMPPYPIGGYFGSQMRQDSPAMLLRPRRTKEQQQQDECGSSFDNALESFDLSAQNEARRSSVRRHTIVGCQSNLDETHSMPPTRPESRQSDDVSGSSKELLKKTPEELQSLDQQQQQQQQQPQQQQHQQPLATSGADDTASHSTSSLGPWNKSFMDKQTWMERGDDRLSVTLAEIVHIRSVMTKAELEGLPMDVRVKEDVEKRRVCFLCLRTRFSFFGPWGIQCKLCQRTVCAKCYTKMRIPSEHFRNVPLVLISPSLLSSPASSNTPSPSHHAHHMHSSSTGNIMDDQFPKSLIERLLRSESDRKTRSTVGSAPSSPKHQRSNMSTPGISVGPGSAAAAAAATGQAVEALHDQASMSASYSGAMRPSGVHQYQQKQQHYNNAMSRSMEGPRSLPVHSPAHRPLSNSSTLERKSRFSRGFALFSSGSHLAQTQQDQKENLRGEQVTVCNDCQGLVNEITSSVKQKRSSARNRTIQNLTLDLTPVWK</sequence>
<dbReference type="GO" id="GO:0008017">
    <property type="term" value="F:microtubule binding"/>
    <property type="evidence" value="ECO:0007669"/>
    <property type="project" value="TreeGrafter"/>
</dbReference>
<name>A0A0Q9XGS8_DROMO</name>
<feature type="region of interest" description="Disordered" evidence="1">
    <location>
        <begin position="522"/>
        <end position="575"/>
    </location>
</feature>
<evidence type="ECO:0000313" key="3">
    <source>
        <dbReference type="Proteomes" id="UP000009192"/>
    </source>
</evidence>
<organism evidence="2 3">
    <name type="scientific">Drosophila mojavensis</name>
    <name type="common">Fruit fly</name>
    <dbReference type="NCBI Taxonomy" id="7230"/>
    <lineage>
        <taxon>Eukaryota</taxon>
        <taxon>Metazoa</taxon>
        <taxon>Ecdysozoa</taxon>
        <taxon>Arthropoda</taxon>
        <taxon>Hexapoda</taxon>
        <taxon>Insecta</taxon>
        <taxon>Pterygota</taxon>
        <taxon>Neoptera</taxon>
        <taxon>Endopterygota</taxon>
        <taxon>Diptera</taxon>
        <taxon>Brachycera</taxon>
        <taxon>Muscomorpha</taxon>
        <taxon>Ephydroidea</taxon>
        <taxon>Drosophilidae</taxon>
        <taxon>Drosophila</taxon>
    </lineage>
</organism>
<dbReference type="InterPro" id="IPR013083">
    <property type="entry name" value="Znf_RING/FYVE/PHD"/>
</dbReference>
<dbReference type="Proteomes" id="UP000009192">
    <property type="component" value="Unassembled WGS sequence"/>
</dbReference>
<protein>
    <submittedName>
        <fullName evidence="2">Uncharacterized protein, isoform D</fullName>
    </submittedName>
</protein>
<proteinExistence type="predicted"/>
<dbReference type="GO" id="GO:0030659">
    <property type="term" value="C:cytoplasmic vesicle membrane"/>
    <property type="evidence" value="ECO:0007669"/>
    <property type="project" value="TreeGrafter"/>
</dbReference>
<feature type="region of interest" description="Disordered" evidence="1">
    <location>
        <begin position="218"/>
        <end position="315"/>
    </location>
</feature>
<dbReference type="SUPFAM" id="SSF57903">
    <property type="entry name" value="FYVE/PHD zinc finger"/>
    <property type="match status" value="1"/>
</dbReference>
<feature type="compositionally biased region" description="Low complexity" evidence="1">
    <location>
        <begin position="276"/>
        <end position="293"/>
    </location>
</feature>
<dbReference type="Gene3D" id="3.30.40.10">
    <property type="entry name" value="Zinc/RING finger domain, C3HC4 (zinc finger)"/>
    <property type="match status" value="1"/>
</dbReference>
<dbReference type="PANTHER" id="PTHR21345:SF3">
    <property type="entry name" value="PROTEIN SPIRE"/>
    <property type="match status" value="1"/>
</dbReference>
<gene>
    <name evidence="2" type="primary">Dmoj\GI22759</name>
    <name evidence="2" type="ORF">Dmoj_GI22759</name>
</gene>
<feature type="compositionally biased region" description="Low complexity" evidence="1">
    <location>
        <begin position="534"/>
        <end position="545"/>
    </location>
</feature>
<dbReference type="GO" id="GO:0003779">
    <property type="term" value="F:actin binding"/>
    <property type="evidence" value="ECO:0007669"/>
    <property type="project" value="InterPro"/>
</dbReference>
<feature type="region of interest" description="Disordered" evidence="1">
    <location>
        <begin position="61"/>
        <end position="119"/>
    </location>
</feature>
<accession>A0A0Q9XGS8</accession>
<keyword evidence="3" id="KW-1185">Reference proteome</keyword>
<dbReference type="GO" id="GO:0051295">
    <property type="term" value="P:establishment of meiotic spindle localization"/>
    <property type="evidence" value="ECO:0007669"/>
    <property type="project" value="TreeGrafter"/>
</dbReference>
<dbReference type="GO" id="GO:0045010">
    <property type="term" value="P:actin nucleation"/>
    <property type="evidence" value="ECO:0007669"/>
    <property type="project" value="InterPro"/>
</dbReference>
<feature type="region of interest" description="Disordered" evidence="1">
    <location>
        <begin position="463"/>
        <end position="498"/>
    </location>
</feature>
<dbReference type="GO" id="GO:0005938">
    <property type="term" value="C:cell cortex"/>
    <property type="evidence" value="ECO:0007669"/>
    <property type="project" value="TreeGrafter"/>
</dbReference>
<dbReference type="AlphaFoldDB" id="A0A0Q9XGS8"/>
<feature type="compositionally biased region" description="Polar residues" evidence="1">
    <location>
        <begin position="108"/>
        <end position="119"/>
    </location>
</feature>
<dbReference type="GO" id="GO:0048193">
    <property type="term" value="P:Golgi vesicle transport"/>
    <property type="evidence" value="ECO:0007669"/>
    <property type="project" value="TreeGrafter"/>
</dbReference>
<dbReference type="InterPro" id="IPR011011">
    <property type="entry name" value="Znf_FYVE_PHD"/>
</dbReference>
<evidence type="ECO:0000313" key="2">
    <source>
        <dbReference type="EMBL" id="KRG03441.1"/>
    </source>
</evidence>
<feature type="region of interest" description="Disordered" evidence="1">
    <location>
        <begin position="423"/>
        <end position="450"/>
    </location>
</feature>
<dbReference type="InterPro" id="IPR029901">
    <property type="entry name" value="Spire"/>
</dbReference>
<dbReference type="OrthoDB" id="10043757at2759"/>
<dbReference type="GO" id="GO:0040038">
    <property type="term" value="P:polar body extrusion after meiotic divisions"/>
    <property type="evidence" value="ECO:0007669"/>
    <property type="project" value="TreeGrafter"/>
</dbReference>
<feature type="compositionally biased region" description="Polar residues" evidence="1">
    <location>
        <begin position="472"/>
        <end position="492"/>
    </location>
</feature>
<dbReference type="PANTHER" id="PTHR21345">
    <property type="entry name" value="SPIRE"/>
    <property type="match status" value="1"/>
</dbReference>